<evidence type="ECO:0000256" key="3">
    <source>
        <dbReference type="ARBA" id="ARBA00022583"/>
    </source>
</evidence>
<feature type="chain" id="PRO_5042966908" description="EGF-like domain-containing protein" evidence="15">
    <location>
        <begin position="19"/>
        <end position="1787"/>
    </location>
</feature>
<keyword evidence="4" id="KW-0812">Transmembrane</keyword>
<dbReference type="InterPro" id="IPR001881">
    <property type="entry name" value="EGF-like_Ca-bd_dom"/>
</dbReference>
<dbReference type="SMART" id="SM00192">
    <property type="entry name" value="LDLa"/>
    <property type="match status" value="8"/>
</dbReference>
<keyword evidence="8" id="KW-1133">Transmembrane helix</keyword>
<dbReference type="InterPro" id="IPR009030">
    <property type="entry name" value="Growth_fac_rcpt_cys_sf"/>
</dbReference>
<evidence type="ECO:0000256" key="2">
    <source>
        <dbReference type="ARBA" id="ARBA00022536"/>
    </source>
</evidence>
<dbReference type="Pfam" id="PF00057">
    <property type="entry name" value="Ldl_recept_a"/>
    <property type="match status" value="8"/>
</dbReference>
<dbReference type="InterPro" id="IPR051221">
    <property type="entry name" value="LDLR-related"/>
</dbReference>
<comment type="caution">
    <text evidence="17">The sequence shown here is derived from an EMBL/GenBank/DDBJ whole genome shotgun (WGS) entry which is preliminary data.</text>
</comment>
<reference evidence="17 18" key="1">
    <citation type="submission" date="2024-03" db="EMBL/GenBank/DDBJ databases">
        <title>The genome assembly and annotation of the cricket Gryllus longicercus Weissman &amp; Gray.</title>
        <authorList>
            <person name="Szrajer S."/>
            <person name="Gray D."/>
            <person name="Ylla G."/>
        </authorList>
    </citation>
    <scope>NUCLEOTIDE SEQUENCE [LARGE SCALE GENOMIC DNA]</scope>
    <source>
        <strain evidence="17">DAG 2021-001</strain>
        <tissue evidence="17">Whole body minus gut</tissue>
    </source>
</reference>
<dbReference type="InterPro" id="IPR011042">
    <property type="entry name" value="6-blade_b-propeller_TolB-like"/>
</dbReference>
<dbReference type="FunFam" id="2.120.10.30:FF:000132">
    <property type="entry name" value="Uncharacterized protein"/>
    <property type="match status" value="1"/>
</dbReference>
<dbReference type="SUPFAM" id="SSF57196">
    <property type="entry name" value="EGF/Laminin"/>
    <property type="match status" value="3"/>
</dbReference>
<gene>
    <name evidence="17" type="ORF">R5R35_000650</name>
</gene>
<keyword evidence="9" id="KW-0472">Membrane</keyword>
<feature type="disulfide bond" evidence="13">
    <location>
        <begin position="1001"/>
        <end position="1016"/>
    </location>
</feature>
<evidence type="ECO:0000256" key="11">
    <source>
        <dbReference type="ARBA" id="ARBA00023170"/>
    </source>
</evidence>
<comment type="caution">
    <text evidence="13">Lacks conserved residue(s) required for the propagation of feature annotation.</text>
</comment>
<dbReference type="InterPro" id="IPR000152">
    <property type="entry name" value="EGF-type_Asp/Asn_hydroxyl_site"/>
</dbReference>
<feature type="repeat" description="LDL-receptor class B" evidence="14">
    <location>
        <begin position="275"/>
        <end position="319"/>
    </location>
</feature>
<feature type="disulfide bond" evidence="13">
    <location>
        <begin position="906"/>
        <end position="924"/>
    </location>
</feature>
<sequence length="1787" mass="200502">MNTSLFVWFFLGQKKVACLWNHIQCSNSSTCILVSSLCDSNEDCPDGSDEGSFCNHTTCSRLNCSYGCQESSTGPICYCEMGKRANGTSCIDVDECEVDGICDQKCANTNGSFNCSCAPGYQRVNNTRCFATNVPEDELPTLISSSSDDIQHLYLNGTTFPGGSVLPQKQILALDFDHRNRSVCYIHLSDSSGPSILSCSPVKNLQESWDLPTPSIFSLSSAMHISLDWVSGNWYFLDDEREVIFLCNSTLEACAIVVEGDLSKPRGIALDPTKGYMFFTLWGNSPSRLERSRLDGEERTTLVQHKIIYPYGVTVDFPAQHVYWVETYLDVVERVNYDGTNRKTVKRGFPVQNLYDITVFENNLFMTSWRNNSIIRVNKFDSDDHESIPLPSRPFHIQVYHRQRQPDVPHPCHNSNGLCEHLCIPTWKPTLVAVPQCLCKPGYKLAEDGHSCSRTKLHKFLIFGKGKPAMIKGLPMTPGEKEQVIVPITNVIRPVALDYDVQSSYIYYSDSQRFVIGRQHIDGTEDEIVIKDVQNCHGLAVDWAGRNLYWTDSGLSTINVVRLDDFKRRKVLVQEPYMDPRSIVVDPQDGLMYWADWPIAADRTAKIMRAWMDGTNQVIFVSHPMKLPSGLTIDSANKKLYWCDVTTTGIWSMTLDKRVLEVVVSDDALKHPLGLAVHDGALFWTDTDTGEVMRYDVANRTLSTLSVENTPLYDLKVVDNSSQNGTNGCSVNYGGCPDLCLATPDGKECACRTGYDKNNTDCVPQPDYVPPSKCKPEHFQCVKTGRCIDRRYLCDGDDDCWDGSDESEECGKKVCQKDQFRCDVNRCISKTWVCDGDGDCGDGTDEDTILCANTTCNSLQYTCKQSGHCIPKTWMCDHEYDCGKGDKSDEGEICDYPKCDREHFQCANNRCIPFEFLCDLFDDCGDASDEVGCLQSCKSESEFYCAAEDKCLPNSKRCNGHKDCSDGSDEFICTGNATRRLCGRLEFQCDNGVCIRKKFICDGQNDCVDGSDEKGCNNTLNSTTPLPTTLKKILPENCLHPSLLCDGGVTCVPVDRLCDGHHDCADRSDEGGLCDDKMCAYRSDCSHHCHDSPQGFVCWCPESLYLQTDGLTCGISHPCSSWGACSQVCEQHGTRHKCSCEPGYVLQSDYYTCKSNDSATPYVVFSNRHELRSVDLHTFNVKALIMSLKNTIALDFYYTKNTIWIFWTDVIDDKIYRGTLISGSLSNIEVVVQTGLSTAEGLAVDWIGENLYWVESNLDQIEVARLDGKYRRTLIASDLESPRAIALDPRYGLLFWTDWDVNSPRIERCSMSGQYRKTVVNVDILTDGAWPNGLTLDYALKRIYWIDAKSDSIHTTTYDGDDHHEVMREHETLTHPFAIALFENYVYWTDWRTNAVIRGNKWNGSDISVIQRTLTQPFDIQIMHPSRQPRVPNPCAPNNGNCSHLCLLNVNGTYKCDCPHVMRLGEDGKTCMENEQVLLFSRTSEIRGVDLSMPYYHTIPTISVPQVLAPSQLDFVVANRSIYWTDIQTHEVKRSGLVGGPTQTIIDKGIEQPTGFAIDWISRNLFVSSAGATSNYITVSNLEGEYITPVVSEDVVQIRSLALDPLRGKLFWSHIPNDLHTIEKSNMDGSGRIVLATQRENPNLMSPQSLCMDLESNRLYWVSAESNMIQYYDLSTKNLLEVPLQSGQKTAVVVYKGMVYYANQDDMAIHVANKTTGENDTVLRNNTGNVLSLKIYDPNVQVGSNPCSQNKGGCSHLCLPVSDKERVCKCALGYTVDTEKSYKMYWY</sequence>
<proteinExistence type="predicted"/>
<evidence type="ECO:0000256" key="5">
    <source>
        <dbReference type="ARBA" id="ARBA00022729"/>
    </source>
</evidence>
<evidence type="ECO:0000256" key="7">
    <source>
        <dbReference type="ARBA" id="ARBA00022837"/>
    </source>
</evidence>
<dbReference type="Pfam" id="PF00058">
    <property type="entry name" value="Ldl_recept_b"/>
    <property type="match status" value="3"/>
</dbReference>
<dbReference type="CDD" id="cd00112">
    <property type="entry name" value="LDLa"/>
    <property type="match status" value="6"/>
</dbReference>
<dbReference type="SUPFAM" id="SSF57424">
    <property type="entry name" value="LDL receptor-like module"/>
    <property type="match status" value="7"/>
</dbReference>
<feature type="repeat" description="LDL-receptor class B" evidence="14">
    <location>
        <begin position="1341"/>
        <end position="1385"/>
    </location>
</feature>
<feature type="repeat" description="LDL-receptor class B" evidence="14">
    <location>
        <begin position="1249"/>
        <end position="1291"/>
    </location>
</feature>
<dbReference type="Pfam" id="PF07645">
    <property type="entry name" value="EGF_CA"/>
    <property type="match status" value="1"/>
</dbReference>
<dbReference type="Pfam" id="PF14670">
    <property type="entry name" value="FXa_inhibition"/>
    <property type="match status" value="2"/>
</dbReference>
<dbReference type="PROSITE" id="PS01187">
    <property type="entry name" value="EGF_CA"/>
    <property type="match status" value="1"/>
</dbReference>
<keyword evidence="3" id="KW-0254">Endocytosis</keyword>
<keyword evidence="11" id="KW-0675">Receptor</keyword>
<feature type="disulfide bond" evidence="13">
    <location>
        <begin position="982"/>
        <end position="994"/>
    </location>
</feature>
<dbReference type="FunFam" id="2.120.10.30:FF:000241">
    <property type="entry name" value="Low-density lipoprotein receptor-related protein 6"/>
    <property type="match status" value="2"/>
</dbReference>
<dbReference type="Gene3D" id="2.10.25.10">
    <property type="entry name" value="Laminin"/>
    <property type="match status" value="3"/>
</dbReference>
<dbReference type="PROSITE" id="PS50068">
    <property type="entry name" value="LDLRA_2"/>
    <property type="match status" value="8"/>
</dbReference>
<dbReference type="GO" id="GO:0005886">
    <property type="term" value="C:plasma membrane"/>
    <property type="evidence" value="ECO:0007669"/>
    <property type="project" value="TreeGrafter"/>
</dbReference>
<feature type="disulfide bond" evidence="13">
    <location>
        <begin position="815"/>
        <end position="827"/>
    </location>
</feature>
<evidence type="ECO:0000256" key="10">
    <source>
        <dbReference type="ARBA" id="ARBA00023157"/>
    </source>
</evidence>
<feature type="disulfide bond" evidence="13">
    <location>
        <begin position="918"/>
        <end position="933"/>
    </location>
</feature>
<keyword evidence="7" id="KW-0106">Calcium</keyword>
<evidence type="ECO:0000313" key="18">
    <source>
        <dbReference type="Proteomes" id="UP001378592"/>
    </source>
</evidence>
<dbReference type="FunFam" id="4.10.400.10:FF:000034">
    <property type="entry name" value="Low-density lipoprotein receptor-related protein 2"/>
    <property type="match status" value="1"/>
</dbReference>
<dbReference type="Gene3D" id="2.120.10.30">
    <property type="entry name" value="TolB, C-terminal domain"/>
    <property type="match status" value="4"/>
</dbReference>
<evidence type="ECO:0000256" key="1">
    <source>
        <dbReference type="ARBA" id="ARBA00004167"/>
    </source>
</evidence>
<name>A0AAN9VUL3_9ORTH</name>
<dbReference type="CDD" id="cd00054">
    <property type="entry name" value="EGF_CA"/>
    <property type="match status" value="1"/>
</dbReference>
<dbReference type="InterPro" id="IPR002172">
    <property type="entry name" value="LDrepeatLR_classA_rpt"/>
</dbReference>
<keyword evidence="12" id="KW-0325">Glycoprotein</keyword>
<dbReference type="GO" id="GO:0006897">
    <property type="term" value="P:endocytosis"/>
    <property type="evidence" value="ECO:0007669"/>
    <property type="project" value="UniProtKB-KW"/>
</dbReference>
<comment type="subcellular location">
    <subcellularLocation>
        <location evidence="1">Membrane</location>
        <topology evidence="1">Single-pass membrane protein</topology>
    </subcellularLocation>
</comment>
<evidence type="ECO:0000313" key="17">
    <source>
        <dbReference type="EMBL" id="KAK7868252.1"/>
    </source>
</evidence>
<dbReference type="FunFam" id="2.120.10.30:FF:000009">
    <property type="entry name" value="Putative low-density lipoprotein receptor-related protein 1B"/>
    <property type="match status" value="1"/>
</dbReference>
<feature type="signal peptide" evidence="15">
    <location>
        <begin position="1"/>
        <end position="18"/>
    </location>
</feature>
<feature type="disulfide bond" evidence="13">
    <location>
        <begin position="822"/>
        <end position="840"/>
    </location>
</feature>
<dbReference type="SMART" id="SM00179">
    <property type="entry name" value="EGF_CA"/>
    <property type="match status" value="2"/>
</dbReference>
<dbReference type="InterPro" id="IPR049883">
    <property type="entry name" value="NOTCH1_EGF-like"/>
</dbReference>
<dbReference type="PROSITE" id="PS51120">
    <property type="entry name" value="LDLRB"/>
    <property type="match status" value="8"/>
</dbReference>
<feature type="repeat" description="LDL-receptor class B" evidence="14">
    <location>
        <begin position="546"/>
        <end position="589"/>
    </location>
</feature>
<feature type="disulfide bond" evidence="13">
    <location>
        <begin position="899"/>
        <end position="911"/>
    </location>
</feature>
<keyword evidence="5 15" id="KW-0732">Signal</keyword>
<keyword evidence="18" id="KW-1185">Reference proteome</keyword>
<evidence type="ECO:0000256" key="6">
    <source>
        <dbReference type="ARBA" id="ARBA00022737"/>
    </source>
</evidence>
<feature type="disulfide bond" evidence="13">
    <location>
        <begin position="958"/>
        <end position="973"/>
    </location>
</feature>
<keyword evidence="6" id="KW-0677">Repeat</keyword>
<evidence type="ECO:0000256" key="13">
    <source>
        <dbReference type="PROSITE-ProRule" id="PRU00124"/>
    </source>
</evidence>
<dbReference type="InterPro" id="IPR000742">
    <property type="entry name" value="EGF"/>
</dbReference>
<dbReference type="SMART" id="SM00135">
    <property type="entry name" value="LY"/>
    <property type="match status" value="17"/>
</dbReference>
<protein>
    <recommendedName>
        <fullName evidence="16">EGF-like domain-containing protein</fullName>
    </recommendedName>
</protein>
<feature type="repeat" description="LDL-receptor class B" evidence="14">
    <location>
        <begin position="1520"/>
        <end position="1562"/>
    </location>
</feature>
<dbReference type="EMBL" id="JAZDUA010000098">
    <property type="protein sequence ID" value="KAK7868252.1"/>
    <property type="molecule type" value="Genomic_DNA"/>
</dbReference>
<evidence type="ECO:0000256" key="4">
    <source>
        <dbReference type="ARBA" id="ARBA00022692"/>
    </source>
</evidence>
<evidence type="ECO:0000256" key="15">
    <source>
        <dbReference type="SAM" id="SignalP"/>
    </source>
</evidence>
<evidence type="ECO:0000259" key="16">
    <source>
        <dbReference type="PROSITE" id="PS01186"/>
    </source>
</evidence>
<dbReference type="Gene3D" id="4.10.400.10">
    <property type="entry name" value="Low-density Lipoprotein Receptor"/>
    <property type="match status" value="8"/>
</dbReference>
<organism evidence="17 18">
    <name type="scientific">Gryllus longicercus</name>
    <dbReference type="NCBI Taxonomy" id="2509291"/>
    <lineage>
        <taxon>Eukaryota</taxon>
        <taxon>Metazoa</taxon>
        <taxon>Ecdysozoa</taxon>
        <taxon>Arthropoda</taxon>
        <taxon>Hexapoda</taxon>
        <taxon>Insecta</taxon>
        <taxon>Pterygota</taxon>
        <taxon>Neoptera</taxon>
        <taxon>Polyneoptera</taxon>
        <taxon>Orthoptera</taxon>
        <taxon>Ensifera</taxon>
        <taxon>Gryllidea</taxon>
        <taxon>Grylloidea</taxon>
        <taxon>Gryllidae</taxon>
        <taxon>Gryllinae</taxon>
        <taxon>Gryllus</taxon>
    </lineage>
</organism>
<dbReference type="SUPFAM" id="SSF57184">
    <property type="entry name" value="Growth factor receptor domain"/>
    <property type="match status" value="1"/>
</dbReference>
<feature type="repeat" description="LDL-receptor class B" evidence="14">
    <location>
        <begin position="638"/>
        <end position="681"/>
    </location>
</feature>
<evidence type="ECO:0000256" key="8">
    <source>
        <dbReference type="ARBA" id="ARBA00022989"/>
    </source>
</evidence>
<dbReference type="InterPro" id="IPR036055">
    <property type="entry name" value="LDL_receptor-like_sf"/>
</dbReference>
<evidence type="ECO:0000256" key="14">
    <source>
        <dbReference type="PROSITE-ProRule" id="PRU00461"/>
    </source>
</evidence>
<dbReference type="PROSITE" id="PS00010">
    <property type="entry name" value="ASX_HYDROXYL"/>
    <property type="match status" value="1"/>
</dbReference>
<accession>A0AAN9VUL3</accession>
<dbReference type="PROSITE" id="PS01186">
    <property type="entry name" value="EGF_2"/>
    <property type="match status" value="1"/>
</dbReference>
<dbReference type="Proteomes" id="UP001378592">
    <property type="component" value="Unassembled WGS sequence"/>
</dbReference>
<dbReference type="InterPro" id="IPR018097">
    <property type="entry name" value="EGF_Ca-bd_CS"/>
</dbReference>
<dbReference type="SUPFAM" id="SSF63825">
    <property type="entry name" value="YWTD domain"/>
    <property type="match status" value="4"/>
</dbReference>
<dbReference type="GO" id="GO:0005041">
    <property type="term" value="F:low-density lipoprotein particle receptor activity"/>
    <property type="evidence" value="ECO:0007669"/>
    <property type="project" value="TreeGrafter"/>
</dbReference>
<keyword evidence="10 13" id="KW-1015">Disulfide bond</keyword>
<dbReference type="FunFam" id="4.10.400.10:FF:000005">
    <property type="entry name" value="low-density lipoprotein receptor-related protein 1B"/>
    <property type="match status" value="1"/>
</dbReference>
<dbReference type="PRINTS" id="PR00261">
    <property type="entry name" value="LDLRECEPTOR"/>
</dbReference>
<dbReference type="PANTHER" id="PTHR22722:SF5">
    <property type="entry name" value="LOW-DENSITY LIPOPROTEIN RECEPTOR-RELATED PROTEIN 1B"/>
    <property type="match status" value="1"/>
</dbReference>
<dbReference type="GO" id="GO:0043235">
    <property type="term" value="C:receptor complex"/>
    <property type="evidence" value="ECO:0007669"/>
    <property type="project" value="TreeGrafter"/>
</dbReference>
<dbReference type="InterPro" id="IPR023415">
    <property type="entry name" value="LDLR_class-A_CS"/>
</dbReference>
<dbReference type="PANTHER" id="PTHR22722">
    <property type="entry name" value="LOW-DENSITY LIPOPROTEIN RECEPTOR-RELATED PROTEIN 2-RELATED"/>
    <property type="match status" value="1"/>
</dbReference>
<dbReference type="InterPro" id="IPR000033">
    <property type="entry name" value="LDLR_classB_rpt"/>
</dbReference>
<evidence type="ECO:0000256" key="9">
    <source>
        <dbReference type="ARBA" id="ARBA00023136"/>
    </source>
</evidence>
<feature type="disulfide bond" evidence="13">
    <location>
        <begin position="989"/>
        <end position="1007"/>
    </location>
</feature>
<keyword evidence="2" id="KW-0245">EGF-like domain</keyword>
<dbReference type="SMART" id="SM00181">
    <property type="entry name" value="EGF"/>
    <property type="match status" value="10"/>
</dbReference>
<feature type="repeat" description="LDL-receptor class B" evidence="14">
    <location>
        <begin position="590"/>
        <end position="637"/>
    </location>
</feature>
<dbReference type="PROSITE" id="PS01209">
    <property type="entry name" value="LDLRA_1"/>
    <property type="match status" value="6"/>
</dbReference>
<dbReference type="GO" id="GO:0005509">
    <property type="term" value="F:calcium ion binding"/>
    <property type="evidence" value="ECO:0007669"/>
    <property type="project" value="InterPro"/>
</dbReference>
<evidence type="ECO:0000256" key="12">
    <source>
        <dbReference type="ARBA" id="ARBA00023180"/>
    </source>
</evidence>
<feature type="domain" description="EGF-like" evidence="16">
    <location>
        <begin position="115"/>
        <end position="129"/>
    </location>
</feature>
<feature type="repeat" description="LDL-receptor class B" evidence="14">
    <location>
        <begin position="1292"/>
        <end position="1340"/>
    </location>
</feature>